<dbReference type="InterPro" id="IPR041698">
    <property type="entry name" value="Methyltransf_25"/>
</dbReference>
<dbReference type="InterPro" id="IPR029063">
    <property type="entry name" value="SAM-dependent_MTases_sf"/>
</dbReference>
<dbReference type="InterPro" id="IPR051654">
    <property type="entry name" value="Meroterpenoid_MTases"/>
</dbReference>
<evidence type="ECO:0000256" key="3">
    <source>
        <dbReference type="ARBA" id="ARBA00022691"/>
    </source>
</evidence>
<dbReference type="Gene3D" id="3.40.50.150">
    <property type="entry name" value="Vaccinia Virus protein VP39"/>
    <property type="match status" value="1"/>
</dbReference>
<dbReference type="PANTHER" id="PTHR35897">
    <property type="entry name" value="METHYLTRANSFERASE AUSD"/>
    <property type="match status" value="1"/>
</dbReference>
<comment type="pathway">
    <text evidence="1">Secondary metabolite biosynthesis.</text>
</comment>
<evidence type="ECO:0000256" key="2">
    <source>
        <dbReference type="ARBA" id="ARBA00022679"/>
    </source>
</evidence>
<evidence type="ECO:0000256" key="1">
    <source>
        <dbReference type="ARBA" id="ARBA00005179"/>
    </source>
</evidence>
<organism evidence="6 7">
    <name type="scientific">Neoarthrinium moseri</name>
    <dbReference type="NCBI Taxonomy" id="1658444"/>
    <lineage>
        <taxon>Eukaryota</taxon>
        <taxon>Fungi</taxon>
        <taxon>Dikarya</taxon>
        <taxon>Ascomycota</taxon>
        <taxon>Pezizomycotina</taxon>
        <taxon>Sordariomycetes</taxon>
        <taxon>Xylariomycetidae</taxon>
        <taxon>Amphisphaeriales</taxon>
        <taxon>Apiosporaceae</taxon>
        <taxon>Neoarthrinium</taxon>
    </lineage>
</organism>
<keyword evidence="2" id="KW-0808">Transferase</keyword>
<reference evidence="6" key="1">
    <citation type="submission" date="2021-03" db="EMBL/GenBank/DDBJ databases">
        <title>Revisited historic fungal species revealed as producer of novel bioactive compounds through whole genome sequencing and comparative genomics.</title>
        <authorList>
            <person name="Vignolle G.A."/>
            <person name="Hochenegger N."/>
            <person name="Mach R.L."/>
            <person name="Mach-Aigner A.R."/>
            <person name="Javad Rahimi M."/>
            <person name="Salim K.A."/>
            <person name="Chan C.M."/>
            <person name="Lim L.B.L."/>
            <person name="Cai F."/>
            <person name="Druzhinina I.S."/>
            <person name="U'Ren J.M."/>
            <person name="Derntl C."/>
        </authorList>
    </citation>
    <scope>NUCLEOTIDE SEQUENCE</scope>
    <source>
        <strain evidence="6">TUCIM 5799</strain>
    </source>
</reference>
<protein>
    <recommendedName>
        <fullName evidence="5">Methyltransferase domain-containing protein</fullName>
    </recommendedName>
</protein>
<evidence type="ECO:0000256" key="4">
    <source>
        <dbReference type="ARBA" id="ARBA00038314"/>
    </source>
</evidence>
<dbReference type="Pfam" id="PF13649">
    <property type="entry name" value="Methyltransf_25"/>
    <property type="match status" value="1"/>
</dbReference>
<dbReference type="CDD" id="cd02440">
    <property type="entry name" value="AdoMet_MTases"/>
    <property type="match status" value="1"/>
</dbReference>
<keyword evidence="3" id="KW-0949">S-adenosyl-L-methionine</keyword>
<proteinExistence type="inferred from homology"/>
<comment type="caution">
    <text evidence="6">The sequence shown here is derived from an EMBL/GenBank/DDBJ whole genome shotgun (WGS) entry which is preliminary data.</text>
</comment>
<accession>A0A9Q0AR44</accession>
<name>A0A9Q0AR44_9PEZI</name>
<keyword evidence="7" id="KW-1185">Reference proteome</keyword>
<dbReference type="Proteomes" id="UP000829685">
    <property type="component" value="Unassembled WGS sequence"/>
</dbReference>
<evidence type="ECO:0000313" key="7">
    <source>
        <dbReference type="Proteomes" id="UP000829685"/>
    </source>
</evidence>
<evidence type="ECO:0000313" key="6">
    <source>
        <dbReference type="EMBL" id="KAI1880289.1"/>
    </source>
</evidence>
<dbReference type="SUPFAM" id="SSF53335">
    <property type="entry name" value="S-adenosyl-L-methionine-dependent methyltransferases"/>
    <property type="match status" value="1"/>
</dbReference>
<feature type="domain" description="Methyltransferase" evidence="5">
    <location>
        <begin position="120"/>
        <end position="224"/>
    </location>
</feature>
<gene>
    <name evidence="6" type="ORF">JX265_001910</name>
</gene>
<dbReference type="AlphaFoldDB" id="A0A9Q0AR44"/>
<sequence length="311" mass="35527">MVHGAQGSLESTVKQLAPGRAATMGPSEKLSYDITELRPQLYWDLPADIDPIRRLLERYSGVPPEEVEKHILAVRQNLWNIKPYGCIGKFRFLQLDFAADPRYQDALKRLTRRCTKEALLDVGCCVGQMLRKMVVDGVDSSRLFGTDLEPRFLEMGYEMFRDKGRLRSMFVAGDVLDHDDDPKDPLRLLDGKMTIIHAASFFHLFTWDDQVAAARRLVRFLKPGDKNAFIFGRQVGCEDPGYQQGPKGYTRYLHNAASWQKMWNEVGQQTGTRWRTEVDVIPESGDAVTKSADVNFEFEGLNRIRFGVYRA</sequence>
<evidence type="ECO:0000259" key="5">
    <source>
        <dbReference type="Pfam" id="PF13649"/>
    </source>
</evidence>
<comment type="similarity">
    <text evidence="4">Belongs to the class I-like SAM-binding methyltransferase superfamily.</text>
</comment>
<dbReference type="EMBL" id="JAFIMR010000003">
    <property type="protein sequence ID" value="KAI1880289.1"/>
    <property type="molecule type" value="Genomic_DNA"/>
</dbReference>
<dbReference type="GO" id="GO:0016740">
    <property type="term" value="F:transferase activity"/>
    <property type="evidence" value="ECO:0007669"/>
    <property type="project" value="UniProtKB-KW"/>
</dbReference>
<dbReference type="PANTHER" id="PTHR35897:SF1">
    <property type="entry name" value="METHYLTRANSFERASE AUSD"/>
    <property type="match status" value="1"/>
</dbReference>